<name>A0AAD5YQC8_9AGAR</name>
<organism evidence="1 2">
    <name type="scientific">Leucocoprinus birnbaumii</name>
    <dbReference type="NCBI Taxonomy" id="56174"/>
    <lineage>
        <taxon>Eukaryota</taxon>
        <taxon>Fungi</taxon>
        <taxon>Dikarya</taxon>
        <taxon>Basidiomycota</taxon>
        <taxon>Agaricomycotina</taxon>
        <taxon>Agaricomycetes</taxon>
        <taxon>Agaricomycetidae</taxon>
        <taxon>Agaricales</taxon>
        <taxon>Agaricineae</taxon>
        <taxon>Agaricaceae</taxon>
        <taxon>Leucocoprinus</taxon>
    </lineage>
</organism>
<evidence type="ECO:0000313" key="2">
    <source>
        <dbReference type="Proteomes" id="UP001213000"/>
    </source>
</evidence>
<dbReference type="Proteomes" id="UP001213000">
    <property type="component" value="Unassembled WGS sequence"/>
</dbReference>
<reference evidence="1" key="1">
    <citation type="submission" date="2022-07" db="EMBL/GenBank/DDBJ databases">
        <title>Genome Sequence of Leucocoprinus birnbaumii.</title>
        <authorList>
            <person name="Buettner E."/>
        </authorList>
    </citation>
    <scope>NUCLEOTIDE SEQUENCE</scope>
    <source>
        <strain evidence="1">VT141</strain>
    </source>
</reference>
<dbReference type="Gene3D" id="3.60.130.30">
    <property type="match status" value="1"/>
</dbReference>
<gene>
    <name evidence="1" type="ORF">NP233_g6052</name>
</gene>
<dbReference type="EMBL" id="JANIEX010000379">
    <property type="protein sequence ID" value="KAJ3567918.1"/>
    <property type="molecule type" value="Genomic_DNA"/>
</dbReference>
<accession>A0AAD5YQC8</accession>
<keyword evidence="2" id="KW-1185">Reference proteome</keyword>
<dbReference type="AlphaFoldDB" id="A0AAD5YQC8"/>
<comment type="caution">
    <text evidence="1">The sequence shown here is derived from an EMBL/GenBank/DDBJ whole genome shotgun (WGS) entry which is preliminary data.</text>
</comment>
<evidence type="ECO:0000313" key="1">
    <source>
        <dbReference type="EMBL" id="KAJ3567918.1"/>
    </source>
</evidence>
<sequence>MKLQSGTSILYNYPKPRRSNRIRGSVRPPFLLNVLSKANPFVTRSQRAVILQLLHRCFKFQDLRKYKNAKMRSRLALHIRFYDRHRKPFLGNIDVAPLSVDARSSNTDDNGFDPFAFTVIGSSGYKIHQRLPTPRDAAKRYTLQEVMKLPGFELIPWDGKNDRPLVTTEGHVIGALIHAPEREDFHENARQCFNLIQKLGATLPPVHPHRRGTHKAIHMGVLHGGGSKVPVIIDNRTVDKMSVERTILDSEIITKHISHSSAALELWFPKQAVVCCENLLALLNHSGELAPNSYSSSFPTLTVNFDNVVCHKHLDDQNYPYSLCSIQPLGPFNPDEGGHLILWDMKRIIRFPPHTTILIPSALLMHSNVAIPEGQQRASIIQYAPAELFRYVENGFATDKYLSANKPELFAQKKKERMTLPEKGLNYFLTMDQLMEYPTTD</sequence>
<proteinExistence type="predicted"/>
<protein>
    <submittedName>
        <fullName evidence="1">Uncharacterized protein</fullName>
    </submittedName>
</protein>